<feature type="transmembrane region" description="Helical" evidence="6">
    <location>
        <begin position="206"/>
        <end position="229"/>
    </location>
</feature>
<keyword evidence="9" id="KW-1185">Reference proteome</keyword>
<dbReference type="InterPro" id="IPR011701">
    <property type="entry name" value="MFS"/>
</dbReference>
<evidence type="ECO:0000256" key="3">
    <source>
        <dbReference type="ARBA" id="ARBA00022692"/>
    </source>
</evidence>
<dbReference type="InterPro" id="IPR020846">
    <property type="entry name" value="MFS_dom"/>
</dbReference>
<evidence type="ECO:0000256" key="2">
    <source>
        <dbReference type="ARBA" id="ARBA00022448"/>
    </source>
</evidence>
<organism evidence="8 9">
    <name type="scientific">Sulfobacillus thermosulfidooxidans (strain DSM 9293 / VKM B-1269 / AT-1)</name>
    <dbReference type="NCBI Taxonomy" id="929705"/>
    <lineage>
        <taxon>Bacteria</taxon>
        <taxon>Bacillati</taxon>
        <taxon>Bacillota</taxon>
        <taxon>Clostridia</taxon>
        <taxon>Eubacteriales</taxon>
        <taxon>Clostridiales Family XVII. Incertae Sedis</taxon>
        <taxon>Sulfobacillus</taxon>
    </lineage>
</organism>
<evidence type="ECO:0000313" key="8">
    <source>
        <dbReference type="EMBL" id="SMC04539.1"/>
    </source>
</evidence>
<reference evidence="9" key="1">
    <citation type="submission" date="2017-04" db="EMBL/GenBank/DDBJ databases">
        <authorList>
            <person name="Varghese N."/>
            <person name="Submissions S."/>
        </authorList>
    </citation>
    <scope>NUCLEOTIDE SEQUENCE [LARGE SCALE GENOMIC DNA]</scope>
    <source>
        <strain evidence="9">DSM 9293</strain>
    </source>
</reference>
<evidence type="ECO:0000259" key="7">
    <source>
        <dbReference type="PROSITE" id="PS50850"/>
    </source>
</evidence>
<feature type="transmembrane region" description="Helical" evidence="6">
    <location>
        <begin position="43"/>
        <end position="64"/>
    </location>
</feature>
<dbReference type="EMBL" id="FWWY01000001">
    <property type="protein sequence ID" value="SMC04539.1"/>
    <property type="molecule type" value="Genomic_DNA"/>
</dbReference>
<evidence type="ECO:0000256" key="6">
    <source>
        <dbReference type="SAM" id="Phobius"/>
    </source>
</evidence>
<dbReference type="GO" id="GO:0022857">
    <property type="term" value="F:transmembrane transporter activity"/>
    <property type="evidence" value="ECO:0007669"/>
    <property type="project" value="InterPro"/>
</dbReference>
<evidence type="ECO:0000256" key="5">
    <source>
        <dbReference type="ARBA" id="ARBA00023136"/>
    </source>
</evidence>
<dbReference type="PANTHER" id="PTHR23518:SF2">
    <property type="entry name" value="MAJOR FACILITATOR SUPERFAMILY TRANSPORTER"/>
    <property type="match status" value="1"/>
</dbReference>
<dbReference type="OrthoDB" id="9763297at2"/>
<feature type="transmembrane region" description="Helical" evidence="6">
    <location>
        <begin position="241"/>
        <end position="261"/>
    </location>
</feature>
<feature type="transmembrane region" description="Helical" evidence="6">
    <location>
        <begin position="273"/>
        <end position="299"/>
    </location>
</feature>
<protein>
    <submittedName>
        <fullName evidence="8">Predicted arabinose efflux permease, MFS family</fullName>
    </submittedName>
</protein>
<dbReference type="InterPro" id="IPR001958">
    <property type="entry name" value="Tet-R_TetA/multi-R_MdtG-like"/>
</dbReference>
<keyword evidence="5 6" id="KW-0472">Membrane</keyword>
<dbReference type="Proteomes" id="UP000192660">
    <property type="component" value="Unassembled WGS sequence"/>
</dbReference>
<keyword evidence="3 6" id="KW-0812">Transmembrane</keyword>
<comment type="subcellular location">
    <subcellularLocation>
        <location evidence="1">Cell membrane</location>
        <topology evidence="1">Multi-pass membrane protein</topology>
    </subcellularLocation>
</comment>
<dbReference type="CDD" id="cd17325">
    <property type="entry name" value="MFS_MdtG_SLC18_like"/>
    <property type="match status" value="1"/>
</dbReference>
<keyword evidence="4 6" id="KW-1133">Transmembrane helix</keyword>
<feature type="transmembrane region" description="Helical" evidence="6">
    <location>
        <begin position="100"/>
        <end position="121"/>
    </location>
</feature>
<feature type="transmembrane region" description="Helical" evidence="6">
    <location>
        <begin position="161"/>
        <end position="185"/>
    </location>
</feature>
<dbReference type="PANTHER" id="PTHR23518">
    <property type="entry name" value="C-METHYLTRANSFERASE"/>
    <property type="match status" value="1"/>
</dbReference>
<dbReference type="InterPro" id="IPR036259">
    <property type="entry name" value="MFS_trans_sf"/>
</dbReference>
<evidence type="ECO:0000256" key="1">
    <source>
        <dbReference type="ARBA" id="ARBA00004651"/>
    </source>
</evidence>
<feature type="transmembrane region" description="Helical" evidence="6">
    <location>
        <begin position="76"/>
        <end position="94"/>
    </location>
</feature>
<sequence length="392" mass="42394">MGKKLGMTHDLWWLTLSMGLWGLGFGLYGILWPLYIEKLGGNAVSVGIMSTIAGIATALVVFPGGYLADRIDRRTIVLWGWILGVPVPFLFAWAPSWQWLIPGVLLYFGSAFSTPALQAVVVEEAQSNHLSTAYNIVMSVFGAGMVVGPPIGAYLATHWSYQTVFILSGFLYLLSTLAIVPVKSHPPQQSIKPKRPRWTPKGRPRLFQWMMFAAGLAIVQGMAFPYVVPFWKSVSHFSLQTIGYLGSLGILCGTLSGPVWGKVGEKYGITNTIGWGLGLVTLGWLAILWAPTSVTWALISGVFRGTGESARGLQGVAVGRVVRREEAGTAYGLFNLVTESAGALAPLPGGLLYTHWPYAPLILATFLTGLIAWWLVNGLPGRPLPPPPVMES</sequence>
<dbReference type="Gene3D" id="1.20.1250.20">
    <property type="entry name" value="MFS general substrate transporter like domains"/>
    <property type="match status" value="2"/>
</dbReference>
<dbReference type="Pfam" id="PF07690">
    <property type="entry name" value="MFS_1"/>
    <property type="match status" value="1"/>
</dbReference>
<dbReference type="GO" id="GO:0005886">
    <property type="term" value="C:plasma membrane"/>
    <property type="evidence" value="ECO:0007669"/>
    <property type="project" value="UniProtKB-SubCell"/>
</dbReference>
<proteinExistence type="predicted"/>
<feature type="transmembrane region" description="Helical" evidence="6">
    <location>
        <begin position="356"/>
        <end position="376"/>
    </location>
</feature>
<dbReference type="RefSeq" id="WP_084661279.1">
    <property type="nucleotide sequence ID" value="NZ_FWWY01000001.1"/>
</dbReference>
<feature type="domain" description="Major facilitator superfamily (MFS) profile" evidence="7">
    <location>
        <begin position="10"/>
        <end position="392"/>
    </location>
</feature>
<dbReference type="SUPFAM" id="SSF103473">
    <property type="entry name" value="MFS general substrate transporter"/>
    <property type="match status" value="1"/>
</dbReference>
<dbReference type="AlphaFoldDB" id="A0A1W1WEE6"/>
<accession>A0A1W1WEE6</accession>
<dbReference type="PROSITE" id="PS50850">
    <property type="entry name" value="MFS"/>
    <property type="match status" value="1"/>
</dbReference>
<feature type="transmembrane region" description="Helical" evidence="6">
    <location>
        <begin position="133"/>
        <end position="155"/>
    </location>
</feature>
<name>A0A1W1WEE6_SULTA</name>
<gene>
    <name evidence="8" type="ORF">SAMN00768000_1710</name>
</gene>
<evidence type="ECO:0000256" key="4">
    <source>
        <dbReference type="ARBA" id="ARBA00022989"/>
    </source>
</evidence>
<feature type="transmembrane region" description="Helical" evidence="6">
    <location>
        <begin position="12"/>
        <end position="31"/>
    </location>
</feature>
<dbReference type="PRINTS" id="PR01035">
    <property type="entry name" value="TCRTETA"/>
</dbReference>
<evidence type="ECO:0000313" key="9">
    <source>
        <dbReference type="Proteomes" id="UP000192660"/>
    </source>
</evidence>
<keyword evidence="2" id="KW-0813">Transport</keyword>
<dbReference type="STRING" id="28034.BFX07_00870"/>